<evidence type="ECO:0000313" key="2">
    <source>
        <dbReference type="EMBL" id="KAJ9662262.1"/>
    </source>
</evidence>
<organism evidence="2 3">
    <name type="scientific">Coniosporium apollinis</name>
    <dbReference type="NCBI Taxonomy" id="61459"/>
    <lineage>
        <taxon>Eukaryota</taxon>
        <taxon>Fungi</taxon>
        <taxon>Dikarya</taxon>
        <taxon>Ascomycota</taxon>
        <taxon>Pezizomycotina</taxon>
        <taxon>Dothideomycetes</taxon>
        <taxon>Dothideomycetes incertae sedis</taxon>
        <taxon>Coniosporium</taxon>
    </lineage>
</organism>
<reference evidence="2" key="1">
    <citation type="submission" date="2022-10" db="EMBL/GenBank/DDBJ databases">
        <title>Culturing micro-colonial fungi from biological soil crusts in the Mojave desert and describing Neophaeococcomyces mojavensis, and introducing the new genera and species Taxawa tesnikishii.</title>
        <authorList>
            <person name="Kurbessoian T."/>
            <person name="Stajich J.E."/>
        </authorList>
    </citation>
    <scope>NUCLEOTIDE SEQUENCE</scope>
    <source>
        <strain evidence="2">TK_1</strain>
    </source>
</reference>
<feature type="compositionally biased region" description="Basic and acidic residues" evidence="1">
    <location>
        <begin position="272"/>
        <end position="281"/>
    </location>
</feature>
<evidence type="ECO:0008006" key="4">
    <source>
        <dbReference type="Google" id="ProtNLM"/>
    </source>
</evidence>
<proteinExistence type="predicted"/>
<feature type="region of interest" description="Disordered" evidence="1">
    <location>
        <begin position="1"/>
        <end position="68"/>
    </location>
</feature>
<gene>
    <name evidence="2" type="ORF">H2201_006193</name>
</gene>
<keyword evidence="3" id="KW-1185">Reference proteome</keyword>
<feature type="compositionally biased region" description="Basic and acidic residues" evidence="1">
    <location>
        <begin position="332"/>
        <end position="344"/>
    </location>
</feature>
<feature type="region of interest" description="Disordered" evidence="1">
    <location>
        <begin position="80"/>
        <end position="147"/>
    </location>
</feature>
<evidence type="ECO:0000256" key="1">
    <source>
        <dbReference type="SAM" id="MobiDB-lite"/>
    </source>
</evidence>
<feature type="region of interest" description="Disordered" evidence="1">
    <location>
        <begin position="160"/>
        <end position="355"/>
    </location>
</feature>
<evidence type="ECO:0000313" key="3">
    <source>
        <dbReference type="Proteomes" id="UP001172684"/>
    </source>
</evidence>
<feature type="compositionally biased region" description="Polar residues" evidence="1">
    <location>
        <begin position="84"/>
        <end position="93"/>
    </location>
</feature>
<dbReference type="EMBL" id="JAPDRL010000051">
    <property type="protein sequence ID" value="KAJ9662262.1"/>
    <property type="molecule type" value="Genomic_DNA"/>
</dbReference>
<protein>
    <recommendedName>
        <fullName evidence="4">Shugoshin C-terminal domain-containing protein</fullName>
    </recommendedName>
</protein>
<feature type="compositionally biased region" description="Basic residues" evidence="1">
    <location>
        <begin position="115"/>
        <end position="131"/>
    </location>
</feature>
<comment type="caution">
    <text evidence="2">The sequence shown here is derived from an EMBL/GenBank/DDBJ whole genome shotgun (WGS) entry which is preliminary data.</text>
</comment>
<accession>A0ABQ9NR88</accession>
<dbReference type="Proteomes" id="UP001172684">
    <property type="component" value="Unassembled WGS sequence"/>
</dbReference>
<sequence>MPSRADSSLKPLGFDPRAMLLTPSKTPRKRPAESEAALNSTARVLFPSRPSNVEDVMPSPRKARKGNHFSLTLSSYEELDGGAASSSKIQIYTDSKERVPSVGDEEENPFLSKNAKPRRTKAKTSFTKRRKSAEERAEEMEEAARNDEGMIYVFRGKKIFRRFGPPPTSGPTNAADDSDAQSDDSIRRKAGASSRRPFTRSTIQPRLLFPNESQRHDREAVDEEDEEAATDIELPVPVPTPRRSTRYQLRQEMEEEVLATPPATGRATRSATRKETAEHETPPMADTSELQQPEDTPLLMPMHATRSKKASPFDSWRRTKQGSKAAPKGTKRQAEPMERGEASGKRVRSGMHLDS</sequence>
<feature type="compositionally biased region" description="Acidic residues" evidence="1">
    <location>
        <begin position="220"/>
        <end position="230"/>
    </location>
</feature>
<name>A0ABQ9NR88_9PEZI</name>